<evidence type="ECO:0000256" key="1">
    <source>
        <dbReference type="SAM" id="Phobius"/>
    </source>
</evidence>
<dbReference type="AlphaFoldDB" id="A0A2H3DLP4"/>
<sequence>MQAPPVDISQDEMRTIFSVLDMNLNRLILQALLHGLYTGILAVTLWTMFSSPKHLRSKFLGTIIIALYVLSTIAFGSSWAFKHRAFIQNGDTYYTVFTVFVDDGPWFRLDFFVGGITGGLSTFLVDITIIWRCWTLWDYQWRVVTIPILSAVAGTVMKIMQILSAVRNFNHDLNGNAPFEANIDWSLIYAFLTLATTLTCALLIIYRIVRHAPGMSASRKIVEMLIESSAMYSISLIIYLALVSKNSEVSYYADNITSYVRVSLHRFAAIQESDIFKAIAPTFLVGRVSAYANTISRRKKMVATWENHPPLVGCFREEDVGDSHVYHYPDDSHQMSSGLSGNETV</sequence>
<dbReference type="Proteomes" id="UP000217790">
    <property type="component" value="Unassembled WGS sequence"/>
</dbReference>
<organism evidence="2 3">
    <name type="scientific">Armillaria gallica</name>
    <name type="common">Bulbous honey fungus</name>
    <name type="synonym">Armillaria bulbosa</name>
    <dbReference type="NCBI Taxonomy" id="47427"/>
    <lineage>
        <taxon>Eukaryota</taxon>
        <taxon>Fungi</taxon>
        <taxon>Dikarya</taxon>
        <taxon>Basidiomycota</taxon>
        <taxon>Agaricomycotina</taxon>
        <taxon>Agaricomycetes</taxon>
        <taxon>Agaricomycetidae</taxon>
        <taxon>Agaricales</taxon>
        <taxon>Marasmiineae</taxon>
        <taxon>Physalacriaceae</taxon>
        <taxon>Armillaria</taxon>
    </lineage>
</organism>
<feature type="transmembrane region" description="Helical" evidence="1">
    <location>
        <begin position="221"/>
        <end position="242"/>
    </location>
</feature>
<dbReference type="OMA" id="WDYQWRV"/>
<keyword evidence="1" id="KW-1133">Transmembrane helix</keyword>
<feature type="transmembrane region" description="Helical" evidence="1">
    <location>
        <begin position="186"/>
        <end position="209"/>
    </location>
</feature>
<keyword evidence="1" id="KW-0472">Membrane</keyword>
<accession>A0A2H3DLP4</accession>
<feature type="transmembrane region" description="Helical" evidence="1">
    <location>
        <begin position="143"/>
        <end position="166"/>
    </location>
</feature>
<proteinExistence type="predicted"/>
<dbReference type="InParanoid" id="A0A2H3DLP4"/>
<keyword evidence="3" id="KW-1185">Reference proteome</keyword>
<name>A0A2H3DLP4_ARMGA</name>
<evidence type="ECO:0000313" key="2">
    <source>
        <dbReference type="EMBL" id="PBK96151.1"/>
    </source>
</evidence>
<reference evidence="3" key="1">
    <citation type="journal article" date="2017" name="Nat. Ecol. Evol.">
        <title>Genome expansion and lineage-specific genetic innovations in the forest pathogenic fungi Armillaria.</title>
        <authorList>
            <person name="Sipos G."/>
            <person name="Prasanna A.N."/>
            <person name="Walter M.C."/>
            <person name="O'Connor E."/>
            <person name="Balint B."/>
            <person name="Krizsan K."/>
            <person name="Kiss B."/>
            <person name="Hess J."/>
            <person name="Varga T."/>
            <person name="Slot J."/>
            <person name="Riley R."/>
            <person name="Boka B."/>
            <person name="Rigling D."/>
            <person name="Barry K."/>
            <person name="Lee J."/>
            <person name="Mihaltcheva S."/>
            <person name="LaButti K."/>
            <person name="Lipzen A."/>
            <person name="Waldron R."/>
            <person name="Moloney N.M."/>
            <person name="Sperisen C."/>
            <person name="Kredics L."/>
            <person name="Vagvoelgyi C."/>
            <person name="Patrignani A."/>
            <person name="Fitzpatrick D."/>
            <person name="Nagy I."/>
            <person name="Doyle S."/>
            <person name="Anderson J.B."/>
            <person name="Grigoriev I.V."/>
            <person name="Gueldener U."/>
            <person name="Muensterkoetter M."/>
            <person name="Nagy L.G."/>
        </authorList>
    </citation>
    <scope>NUCLEOTIDE SEQUENCE [LARGE SCALE GENOMIC DNA]</scope>
    <source>
        <strain evidence="3">Ar21-2</strain>
    </source>
</reference>
<dbReference type="EMBL" id="KZ293651">
    <property type="protein sequence ID" value="PBK96151.1"/>
    <property type="molecule type" value="Genomic_DNA"/>
</dbReference>
<feature type="transmembrane region" description="Helical" evidence="1">
    <location>
        <begin position="59"/>
        <end position="81"/>
    </location>
</feature>
<feature type="transmembrane region" description="Helical" evidence="1">
    <location>
        <begin position="111"/>
        <end position="131"/>
    </location>
</feature>
<protein>
    <submittedName>
        <fullName evidence="2">Uncharacterized protein</fullName>
    </submittedName>
</protein>
<gene>
    <name evidence="2" type="ORF">ARMGADRAFT_1142875</name>
</gene>
<keyword evidence="1" id="KW-0812">Transmembrane</keyword>
<feature type="transmembrane region" description="Helical" evidence="1">
    <location>
        <begin position="27"/>
        <end position="47"/>
    </location>
</feature>
<evidence type="ECO:0000313" key="3">
    <source>
        <dbReference type="Proteomes" id="UP000217790"/>
    </source>
</evidence>
<dbReference type="OrthoDB" id="2871867at2759"/>